<dbReference type="NCBIfam" id="TIGR00004">
    <property type="entry name" value="Rid family detoxifying hydrolase"/>
    <property type="match status" value="1"/>
</dbReference>
<dbReference type="CDD" id="cd00448">
    <property type="entry name" value="YjgF_YER057c_UK114_family"/>
    <property type="match status" value="1"/>
</dbReference>
<comment type="caution">
    <text evidence="2">The sequence shown here is derived from an EMBL/GenBank/DDBJ whole genome shotgun (WGS) entry which is preliminary data.</text>
</comment>
<dbReference type="GO" id="GO:0019239">
    <property type="term" value="F:deaminase activity"/>
    <property type="evidence" value="ECO:0007669"/>
    <property type="project" value="TreeGrafter"/>
</dbReference>
<accession>A0AAN9VZY0</accession>
<protein>
    <submittedName>
        <fullName evidence="2">Uncharacterized protein</fullName>
    </submittedName>
</protein>
<dbReference type="Pfam" id="PF01042">
    <property type="entry name" value="Ribonuc_L-PSP"/>
    <property type="match status" value="1"/>
</dbReference>
<dbReference type="PROSITE" id="PS01094">
    <property type="entry name" value="UPF0076"/>
    <property type="match status" value="1"/>
</dbReference>
<dbReference type="GO" id="GO:0005829">
    <property type="term" value="C:cytosol"/>
    <property type="evidence" value="ECO:0007669"/>
    <property type="project" value="TreeGrafter"/>
</dbReference>
<evidence type="ECO:0000256" key="1">
    <source>
        <dbReference type="ARBA" id="ARBA00010552"/>
    </source>
</evidence>
<dbReference type="SUPFAM" id="SSF55298">
    <property type="entry name" value="YjgF-like"/>
    <property type="match status" value="1"/>
</dbReference>
<keyword evidence="3" id="KW-1185">Reference proteome</keyword>
<dbReference type="InterPro" id="IPR019897">
    <property type="entry name" value="RidA_CS"/>
</dbReference>
<name>A0AAN9VZY0_9ORTH</name>
<dbReference type="InterPro" id="IPR006056">
    <property type="entry name" value="RidA"/>
</dbReference>
<dbReference type="FunFam" id="3.30.1330.40:FF:000001">
    <property type="entry name" value="L-PSP family endoribonuclease"/>
    <property type="match status" value="1"/>
</dbReference>
<dbReference type="PANTHER" id="PTHR11803">
    <property type="entry name" value="2-IMINOBUTANOATE/2-IMINOPROPANOATE DEAMINASE RIDA"/>
    <property type="match status" value="1"/>
</dbReference>
<dbReference type="PANTHER" id="PTHR11803:SF39">
    <property type="entry name" value="2-IMINOBUTANOATE_2-IMINOPROPANOATE DEAMINASE"/>
    <property type="match status" value="1"/>
</dbReference>
<comment type="similarity">
    <text evidence="1">Belongs to the RutC family.</text>
</comment>
<organism evidence="2 3">
    <name type="scientific">Gryllus longicercus</name>
    <dbReference type="NCBI Taxonomy" id="2509291"/>
    <lineage>
        <taxon>Eukaryota</taxon>
        <taxon>Metazoa</taxon>
        <taxon>Ecdysozoa</taxon>
        <taxon>Arthropoda</taxon>
        <taxon>Hexapoda</taxon>
        <taxon>Insecta</taxon>
        <taxon>Pterygota</taxon>
        <taxon>Neoptera</taxon>
        <taxon>Polyneoptera</taxon>
        <taxon>Orthoptera</taxon>
        <taxon>Ensifera</taxon>
        <taxon>Gryllidea</taxon>
        <taxon>Grylloidea</taxon>
        <taxon>Gryllidae</taxon>
        <taxon>Gryllinae</taxon>
        <taxon>Gryllus</taxon>
    </lineage>
</organism>
<dbReference type="InterPro" id="IPR035959">
    <property type="entry name" value="RutC-like_sf"/>
</dbReference>
<evidence type="ECO:0000313" key="2">
    <source>
        <dbReference type="EMBL" id="KAK7866448.1"/>
    </source>
</evidence>
<dbReference type="EMBL" id="JAZDUA010000147">
    <property type="protein sequence ID" value="KAK7866448.1"/>
    <property type="molecule type" value="Genomic_DNA"/>
</dbReference>
<dbReference type="GO" id="GO:0005739">
    <property type="term" value="C:mitochondrion"/>
    <property type="evidence" value="ECO:0007669"/>
    <property type="project" value="TreeGrafter"/>
</dbReference>
<dbReference type="Proteomes" id="UP001378592">
    <property type="component" value="Unassembled WGS sequence"/>
</dbReference>
<gene>
    <name evidence="2" type="ORF">R5R35_008970</name>
</gene>
<proteinExistence type="inferred from homology"/>
<dbReference type="AlphaFoldDB" id="A0AAN9VZY0"/>
<sequence>MFARVIKQSSFATATHVYQNLSNGSKCKAISEISKTKSTKRSVNLEDSALKMCTLERKIISTPNAPQPVAPYHQAVQVGHTLYLSGVLGLDKDTNKLINGDTAAEAEKALTNMGHILEAASTSFQNVVKTTIFLADIADFAAVNEVYKKFFKEPFPARSAFQVGKLPLDAKVEIEAIAVVGTIKNVL</sequence>
<reference evidence="2 3" key="1">
    <citation type="submission" date="2024-03" db="EMBL/GenBank/DDBJ databases">
        <title>The genome assembly and annotation of the cricket Gryllus longicercus Weissman &amp; Gray.</title>
        <authorList>
            <person name="Szrajer S."/>
            <person name="Gray D."/>
            <person name="Ylla G."/>
        </authorList>
    </citation>
    <scope>NUCLEOTIDE SEQUENCE [LARGE SCALE GENOMIC DNA]</scope>
    <source>
        <strain evidence="2">DAG 2021-001</strain>
        <tissue evidence="2">Whole body minus gut</tissue>
    </source>
</reference>
<dbReference type="Gene3D" id="3.30.1330.40">
    <property type="entry name" value="RutC-like"/>
    <property type="match status" value="1"/>
</dbReference>
<evidence type="ECO:0000313" key="3">
    <source>
        <dbReference type="Proteomes" id="UP001378592"/>
    </source>
</evidence>
<dbReference type="InterPro" id="IPR006175">
    <property type="entry name" value="YjgF/YER057c/UK114"/>
</dbReference>